<dbReference type="EC" id="3.6.1.-" evidence="4"/>
<dbReference type="InterPro" id="IPR020476">
    <property type="entry name" value="Nudix_hydrolase"/>
</dbReference>
<dbReference type="SUPFAM" id="SSF55811">
    <property type="entry name" value="Nudix"/>
    <property type="match status" value="1"/>
</dbReference>
<evidence type="ECO:0000313" key="5">
    <source>
        <dbReference type="Proteomes" id="UP000320390"/>
    </source>
</evidence>
<dbReference type="InterPro" id="IPR015797">
    <property type="entry name" value="NUDIX_hydrolase-like_dom_sf"/>
</dbReference>
<dbReference type="EMBL" id="CP036434">
    <property type="protein sequence ID" value="QDV05471.1"/>
    <property type="molecule type" value="Genomic_DNA"/>
</dbReference>
<proteinExistence type="inferred from homology"/>
<reference evidence="4 5" key="1">
    <citation type="submission" date="2019-02" db="EMBL/GenBank/DDBJ databases">
        <title>Deep-cultivation of Planctomycetes and their phenomic and genomic characterization uncovers novel biology.</title>
        <authorList>
            <person name="Wiegand S."/>
            <person name="Jogler M."/>
            <person name="Boedeker C."/>
            <person name="Pinto D."/>
            <person name="Vollmers J."/>
            <person name="Rivas-Marin E."/>
            <person name="Kohn T."/>
            <person name="Peeters S.H."/>
            <person name="Heuer A."/>
            <person name="Rast P."/>
            <person name="Oberbeckmann S."/>
            <person name="Bunk B."/>
            <person name="Jeske O."/>
            <person name="Meyerdierks A."/>
            <person name="Storesund J.E."/>
            <person name="Kallscheuer N."/>
            <person name="Luecker S."/>
            <person name="Lage O.M."/>
            <person name="Pohl T."/>
            <person name="Merkel B.J."/>
            <person name="Hornburger P."/>
            <person name="Mueller R.-W."/>
            <person name="Bruemmer F."/>
            <person name="Labrenz M."/>
            <person name="Spormann A.M."/>
            <person name="Op den Camp H."/>
            <person name="Overmann J."/>
            <person name="Amann R."/>
            <person name="Jetten M.S.M."/>
            <person name="Mascher T."/>
            <person name="Medema M.H."/>
            <person name="Devos D.P."/>
            <person name="Kaster A.-K."/>
            <person name="Ovreas L."/>
            <person name="Rohde M."/>
            <person name="Galperin M.Y."/>
            <person name="Jogler C."/>
        </authorList>
    </citation>
    <scope>NUCLEOTIDE SEQUENCE [LARGE SCALE GENOMIC DNA]</scope>
    <source>
        <strain evidence="4 5">Poly30</strain>
    </source>
</reference>
<dbReference type="PROSITE" id="PS00893">
    <property type="entry name" value="NUDIX_BOX"/>
    <property type="match status" value="1"/>
</dbReference>
<dbReference type="GO" id="GO:0004081">
    <property type="term" value="F:bis(5'-nucleosyl)-tetraphosphatase (asymmetrical) activity"/>
    <property type="evidence" value="ECO:0007669"/>
    <property type="project" value="TreeGrafter"/>
</dbReference>
<dbReference type="PANTHER" id="PTHR21340:SF0">
    <property type="entry name" value="BIS(5'-NUCLEOSYL)-TETRAPHOSPHATASE [ASYMMETRICAL]"/>
    <property type="match status" value="1"/>
</dbReference>
<dbReference type="PANTHER" id="PTHR21340">
    <property type="entry name" value="DIADENOSINE 5,5-P1,P4-TETRAPHOSPHATE PYROPHOSPHOHYDROLASE MUTT"/>
    <property type="match status" value="1"/>
</dbReference>
<feature type="domain" description="Nudix hydrolase" evidence="3">
    <location>
        <begin position="31"/>
        <end position="157"/>
    </location>
</feature>
<dbReference type="PROSITE" id="PS51462">
    <property type="entry name" value="NUDIX"/>
    <property type="match status" value="1"/>
</dbReference>
<dbReference type="Proteomes" id="UP000320390">
    <property type="component" value="Chromosome"/>
</dbReference>
<dbReference type="Pfam" id="PF00293">
    <property type="entry name" value="NUDIX"/>
    <property type="match status" value="1"/>
</dbReference>
<name>A0A518EN23_9BACT</name>
<keyword evidence="5" id="KW-1185">Reference proteome</keyword>
<dbReference type="PRINTS" id="PR00502">
    <property type="entry name" value="NUDIXFAMILY"/>
</dbReference>
<dbReference type="InterPro" id="IPR020084">
    <property type="entry name" value="NUDIX_hydrolase_CS"/>
</dbReference>
<dbReference type="AlphaFoldDB" id="A0A518EN23"/>
<dbReference type="InterPro" id="IPR051325">
    <property type="entry name" value="Nudix_hydrolase_domain"/>
</dbReference>
<gene>
    <name evidence="4" type="primary">mutT4</name>
    <name evidence="4" type="ORF">Poly30_09690</name>
</gene>
<evidence type="ECO:0000256" key="2">
    <source>
        <dbReference type="RuleBase" id="RU003476"/>
    </source>
</evidence>
<evidence type="ECO:0000313" key="4">
    <source>
        <dbReference type="EMBL" id="QDV05471.1"/>
    </source>
</evidence>
<sequence length="162" mass="17628">MAWARSRRSGAGEVEVLTAEEDTLLPMHTPSFTHAGGVVLRLQPGASPLVLVVRPSSGSRSEWVLPKGHIEPGESAEEAAVREVAEEAGVAASDPHYVGFIRYEASRGHVSCAFYSMNEDGPVPSEEDRPVAWLGLEKLRGLMRYPETLALVERAIELRAPR</sequence>
<evidence type="ECO:0000256" key="1">
    <source>
        <dbReference type="ARBA" id="ARBA00022801"/>
    </source>
</evidence>
<dbReference type="GO" id="GO:0006754">
    <property type="term" value="P:ATP biosynthetic process"/>
    <property type="evidence" value="ECO:0007669"/>
    <property type="project" value="TreeGrafter"/>
</dbReference>
<protein>
    <submittedName>
        <fullName evidence="4">Mutator protein MutT4</fullName>
        <ecNumber evidence="4">3.6.1.-</ecNumber>
    </submittedName>
</protein>
<dbReference type="Gene3D" id="3.90.79.10">
    <property type="entry name" value="Nucleoside Triphosphate Pyrophosphohydrolase"/>
    <property type="match status" value="1"/>
</dbReference>
<comment type="similarity">
    <text evidence="2">Belongs to the Nudix hydrolase family.</text>
</comment>
<accession>A0A518EN23</accession>
<dbReference type="InterPro" id="IPR000086">
    <property type="entry name" value="NUDIX_hydrolase_dom"/>
</dbReference>
<dbReference type="GO" id="GO:0006167">
    <property type="term" value="P:AMP biosynthetic process"/>
    <property type="evidence" value="ECO:0007669"/>
    <property type="project" value="TreeGrafter"/>
</dbReference>
<organism evidence="4 5">
    <name type="scientific">Saltatorellus ferox</name>
    <dbReference type="NCBI Taxonomy" id="2528018"/>
    <lineage>
        <taxon>Bacteria</taxon>
        <taxon>Pseudomonadati</taxon>
        <taxon>Planctomycetota</taxon>
        <taxon>Planctomycetia</taxon>
        <taxon>Planctomycetia incertae sedis</taxon>
        <taxon>Saltatorellus</taxon>
    </lineage>
</organism>
<keyword evidence="1 2" id="KW-0378">Hydrolase</keyword>
<evidence type="ECO:0000259" key="3">
    <source>
        <dbReference type="PROSITE" id="PS51462"/>
    </source>
</evidence>